<keyword evidence="2" id="KW-1185">Reference proteome</keyword>
<proteinExistence type="predicted"/>
<protein>
    <submittedName>
        <fullName evidence="1">Uncharacterized protein</fullName>
    </submittedName>
</protein>
<dbReference type="EMBL" id="NIZW01000038">
    <property type="protein sequence ID" value="PHQ31800.1"/>
    <property type="molecule type" value="Genomic_DNA"/>
</dbReference>
<dbReference type="RefSeq" id="WP_099264058.1">
    <property type="nucleotide sequence ID" value="NZ_NIZW01000038.1"/>
</dbReference>
<gene>
    <name evidence="1" type="ORF">CEE69_28915</name>
</gene>
<evidence type="ECO:0000313" key="1">
    <source>
        <dbReference type="EMBL" id="PHQ31800.1"/>
    </source>
</evidence>
<name>A0A2G1VYW5_9BACT</name>
<dbReference type="AlphaFoldDB" id="A0A2G1VYW5"/>
<dbReference type="Proteomes" id="UP000225740">
    <property type="component" value="Unassembled WGS sequence"/>
</dbReference>
<sequence>MTNSILNVLVLAPMLLFVGCQSRDNVKVAERPALSDDDLPAANDGFDPTIEEAKAVEIASASPQKEETVKQPKPLEHRDIDLYRHLISELDEPSPDRVYFLTLTPMDDWGEHGNWMPFPKETTEGIPIAGKYRLDTGNAHLVDGTVLQKGKQSETWMEWITIKRWISDTEADVETGVWCCPLGGGASTATYKKLNGKWNIVDLGASWVS</sequence>
<dbReference type="OrthoDB" id="714084at2"/>
<dbReference type="GeneID" id="90611880"/>
<comment type="caution">
    <text evidence="1">The sequence shown here is derived from an EMBL/GenBank/DDBJ whole genome shotgun (WGS) entry which is preliminary data.</text>
</comment>
<organism evidence="1 2">
    <name type="scientific">Rhodopirellula bahusiensis</name>
    <dbReference type="NCBI Taxonomy" id="2014065"/>
    <lineage>
        <taxon>Bacteria</taxon>
        <taxon>Pseudomonadati</taxon>
        <taxon>Planctomycetota</taxon>
        <taxon>Planctomycetia</taxon>
        <taxon>Pirellulales</taxon>
        <taxon>Pirellulaceae</taxon>
        <taxon>Rhodopirellula</taxon>
    </lineage>
</organism>
<reference evidence="1 2" key="1">
    <citation type="submission" date="2017-06" db="EMBL/GenBank/DDBJ databases">
        <title>Description of Rhodopirellula bahusiensis sp. nov.</title>
        <authorList>
            <person name="Kizina J."/>
            <person name="Harder J."/>
        </authorList>
    </citation>
    <scope>NUCLEOTIDE SEQUENCE [LARGE SCALE GENOMIC DNA]</scope>
    <source>
        <strain evidence="1 2">SWK21</strain>
    </source>
</reference>
<accession>A0A2G1VYW5</accession>
<evidence type="ECO:0000313" key="2">
    <source>
        <dbReference type="Proteomes" id="UP000225740"/>
    </source>
</evidence>